<accession>A0A3B3QBW2</accession>
<proteinExistence type="predicted"/>
<dbReference type="Pfam" id="PF21030">
    <property type="entry name" value="WDR93"/>
    <property type="match status" value="1"/>
</dbReference>
<dbReference type="PANTHER" id="PTHR12219:SF17">
    <property type="entry name" value="WD REPEAT-CONTAINING PROTEIN 93"/>
    <property type="match status" value="1"/>
</dbReference>
<dbReference type="Ensembl" id="ENSPKIT00000028176.1">
    <property type="protein sequence ID" value="ENSPKIP00000004197.1"/>
    <property type="gene ID" value="ENSPKIG00000021383.1"/>
</dbReference>
<dbReference type="PANTHER" id="PTHR12219">
    <property type="entry name" value="NADH-UBIQUINONE OXIDOREDUCTASE"/>
    <property type="match status" value="1"/>
</dbReference>
<name>A0A3B3QBW2_9TELE</name>
<evidence type="ECO:0000313" key="3">
    <source>
        <dbReference type="Proteomes" id="UP000261540"/>
    </source>
</evidence>
<keyword evidence="3" id="KW-1185">Reference proteome</keyword>
<dbReference type="STRING" id="1676925.ENSPKIP00000004197"/>
<dbReference type="SUPFAM" id="SSF50978">
    <property type="entry name" value="WD40 repeat-like"/>
    <property type="match status" value="1"/>
</dbReference>
<dbReference type="GeneTree" id="ENSGT00390000009995"/>
<evidence type="ECO:0000313" key="2">
    <source>
        <dbReference type="Ensembl" id="ENSPKIP00000004197.1"/>
    </source>
</evidence>
<reference evidence="2" key="1">
    <citation type="submission" date="2025-08" db="UniProtKB">
        <authorList>
            <consortium name="Ensembl"/>
        </authorList>
    </citation>
    <scope>IDENTIFICATION</scope>
</reference>
<dbReference type="CTD" id="56964"/>
<sequence>MKPKKLGRAKMPVYTRKVPTGIPEPWDSEDSADEERVDPDLLHDSLPQPFRMIGKVLDGVLDRAWGVISDREAARVTERSRRKIPQVEFSDEVKLPVKANCLACTDDGKYVFVGFSCGISVISAVGHVRTATWEQDRVEIISIHCTCLGEMAYLIATVDDMGVSRVFAYYADYIYLIKLINETKERNKRNNCTKIELSEGGDYAAVLIDCNGDSWIEMYRFPKVSWLKELEAASCNQVTNMSGTEVAKFSPVVILLKIKAPDMLSGTSLKCPFEVLQKTASVIGSGLNHMISAQQWAEQRAIFKSVHSKYLDTGTCEMKAKARLGSLFFLLPGGLCTFTDGTRSLQGPPSAVCVWWRGDHNLYQYLLHKRAKEKTTEDEAKPSVVWPNAQEIVCSAISRCTRHIALGLMGGLVTVWDRCLGLPWSVLSVSADSPFNKLHFLDCLPFSQDPFFPKIHVLVTCKNADCHVITAGRGMDFQVMQLCGRPADAEGPPTEVLSVHFLQMLVLLMYRNGTIVLLDTSDDTVVATLVLPPSHCLATPWSPVYTLDPVNQNLFVRADRYLCPEEDQDEEGSGSSLYVFSLGTTSASEPQREAPRKLRTLEDMCNQYLKERALTLEDRSAAISQSWMQLQQCSAPLSGKAVPLFRGKQCPSFGE</sequence>
<dbReference type="InterPro" id="IPR006885">
    <property type="entry name" value="NADH_UbQ_FeS_4_mit-like"/>
</dbReference>
<dbReference type="Proteomes" id="UP000261540">
    <property type="component" value="Unplaced"/>
</dbReference>
<dbReference type="AlphaFoldDB" id="A0A3B3QBW2"/>
<evidence type="ECO:0000256" key="1">
    <source>
        <dbReference type="SAM" id="MobiDB-lite"/>
    </source>
</evidence>
<dbReference type="InterPro" id="IPR049547">
    <property type="entry name" value="WDR93_beta-prop"/>
</dbReference>
<dbReference type="GO" id="GO:0022900">
    <property type="term" value="P:electron transport chain"/>
    <property type="evidence" value="ECO:0007669"/>
    <property type="project" value="InterPro"/>
</dbReference>
<feature type="compositionally biased region" description="Acidic residues" evidence="1">
    <location>
        <begin position="26"/>
        <end position="36"/>
    </location>
</feature>
<dbReference type="InterPro" id="IPR036322">
    <property type="entry name" value="WD40_repeat_dom_sf"/>
</dbReference>
<organism evidence="2 3">
    <name type="scientific">Paramormyrops kingsleyae</name>
    <dbReference type="NCBI Taxonomy" id="1676925"/>
    <lineage>
        <taxon>Eukaryota</taxon>
        <taxon>Metazoa</taxon>
        <taxon>Chordata</taxon>
        <taxon>Craniata</taxon>
        <taxon>Vertebrata</taxon>
        <taxon>Euteleostomi</taxon>
        <taxon>Actinopterygii</taxon>
        <taxon>Neopterygii</taxon>
        <taxon>Teleostei</taxon>
        <taxon>Osteoglossocephala</taxon>
        <taxon>Osteoglossomorpha</taxon>
        <taxon>Osteoglossiformes</taxon>
        <taxon>Mormyridae</taxon>
        <taxon>Paramormyrops</taxon>
    </lineage>
</organism>
<feature type="region of interest" description="Disordered" evidence="1">
    <location>
        <begin position="1"/>
        <end position="36"/>
    </location>
</feature>
<protein>
    <submittedName>
        <fullName evidence="2">WD repeat domain 93</fullName>
    </submittedName>
</protein>
<reference evidence="2" key="2">
    <citation type="submission" date="2025-09" db="UniProtKB">
        <authorList>
            <consortium name="Ensembl"/>
        </authorList>
    </citation>
    <scope>IDENTIFICATION</scope>
</reference>